<dbReference type="CDD" id="cd00192">
    <property type="entry name" value="PTKc"/>
    <property type="match status" value="1"/>
</dbReference>
<sequence>MATSSAPPPLDESAARTLLTDQHWLDPPRAKSYNRKRRVSNATTALIFAESEEDAAVAATSRAVVTAKLFRATISASGTPQSLLLDQALLSRRRLENRTSATSRLSSRVYDSILASPRTGGKFVFTTYDTFPRDRYEVLREWNHAFSNAAAAYQNERHRGQKIGRHQVLQSVVAIDRADGSHVVLTCLAKTIATEWQIHHAVRVMHTLSRQSGFQKLLHIWDAGTNWVFTQEYDSHWECVDAYFTARNSFAEEKLREIIFQVVALVHFLHAHRLSLSGELYFHDLMLKDGKVTLLFNAMFLLSGYTLVPANERNKAADIAAIGMLMFQICMAPFVPQGTSFDIFTIEHAIEDQLSHVSSACRDTLFDCLAAKPTIDELSKRKWIRHVAFISVSSKLEHSHGSAHMRSLLYNSLMWKLAAFFLIDWANDPHNAAAFRSMSTSDDEETRQRLKQQKTHKRILVGRKLLLSGHSPHWLKRGAAILPPLTSSILPHENDDEGGVDDLSRSLAATSLVYHEIIPSSSSSGYNSFTYDFPVPYSGTYGPAYDAFESTEEDMLLGEGATMDLTTMTGPRRRGSSVGHSWDDVHPSQEFQRETVRSLLTESFGSQSPKPRSSGFLPPTNPTALSPQVPFSPEVSTDPLFFSAFGPHNLAYVDSFRIDIWAYLQQQRDSMLETALEQNEAEVGQHVQPFHIQRGTLITVMLEANDYFGVHGDDSKTFRWRGDVSGVSFELYRKRTRHESDGDDELCIARIIAGTKVSLLYIRFHITPQGLDKDVALLESHLEHVSAQVTTIPSQELTVVRPVGHGAFGDAMLAKWHNETEVVVKVLHKDMYRNSDAVAEFQHEAAVMHMLGKHPHVVELLGVCSDFASTTDDASFSLVTEYLPHGSVQDVLRNSSSRFSMTSSFGVFPRTIMARDAAHGLANIHQGHFLHRDIAARNCLVDGHFRVKVCDFGLSRKLNPSGFLFDDDRHGFGPLKWMAPESILPPHLFSMQSDSYMFGVLMYEIFSGQQPFPSLSTREAIALIREGKHVPIPEGLSATHEKLMRQCFSLHPLQRPTMDQIYSTLDAWVLHDTKTSNATVF</sequence>
<dbReference type="InterPro" id="IPR000719">
    <property type="entry name" value="Prot_kinase_dom"/>
</dbReference>
<dbReference type="InterPro" id="IPR050122">
    <property type="entry name" value="RTK"/>
</dbReference>
<dbReference type="GO" id="GO:0043235">
    <property type="term" value="C:receptor complex"/>
    <property type="evidence" value="ECO:0007669"/>
    <property type="project" value="TreeGrafter"/>
</dbReference>
<feature type="compositionally biased region" description="Polar residues" evidence="4">
    <location>
        <begin position="598"/>
        <end position="611"/>
    </location>
</feature>
<dbReference type="GO" id="GO:0004714">
    <property type="term" value="F:transmembrane receptor protein tyrosine kinase activity"/>
    <property type="evidence" value="ECO:0007669"/>
    <property type="project" value="UniProtKB-EC"/>
</dbReference>
<name>K3WI37_GLOUD</name>
<dbReference type="GO" id="GO:0005524">
    <property type="term" value="F:ATP binding"/>
    <property type="evidence" value="ECO:0007669"/>
    <property type="project" value="UniProtKB-UniRule"/>
</dbReference>
<dbReference type="InterPro" id="IPR020635">
    <property type="entry name" value="Tyr_kinase_cat_dom"/>
</dbReference>
<dbReference type="InterPro" id="IPR001245">
    <property type="entry name" value="Ser-Thr/Tyr_kinase_cat_dom"/>
</dbReference>
<comment type="catalytic activity">
    <reaction evidence="2">
        <text>L-tyrosyl-[protein] + ATP = O-phospho-L-tyrosyl-[protein] + ADP + H(+)</text>
        <dbReference type="Rhea" id="RHEA:10596"/>
        <dbReference type="Rhea" id="RHEA-COMP:10136"/>
        <dbReference type="Rhea" id="RHEA-COMP:20101"/>
        <dbReference type="ChEBI" id="CHEBI:15378"/>
        <dbReference type="ChEBI" id="CHEBI:30616"/>
        <dbReference type="ChEBI" id="CHEBI:46858"/>
        <dbReference type="ChEBI" id="CHEBI:61978"/>
        <dbReference type="ChEBI" id="CHEBI:456216"/>
        <dbReference type="EC" id="2.7.10.1"/>
    </reaction>
</comment>
<comment type="subcellular location">
    <subcellularLocation>
        <location evidence="1">Membrane</location>
        <topology evidence="1">Single-pass membrane protein</topology>
    </subcellularLocation>
</comment>
<dbReference type="PROSITE" id="PS00109">
    <property type="entry name" value="PROTEIN_KINASE_TYR"/>
    <property type="match status" value="1"/>
</dbReference>
<keyword evidence="3" id="KW-0067">ATP-binding</keyword>
<dbReference type="GO" id="GO:0007169">
    <property type="term" value="P:cell surface receptor protein tyrosine kinase signaling pathway"/>
    <property type="evidence" value="ECO:0007669"/>
    <property type="project" value="TreeGrafter"/>
</dbReference>
<reference evidence="7" key="1">
    <citation type="journal article" date="2010" name="Genome Biol.">
        <title>Genome sequence of the necrotrophic plant pathogen Pythium ultimum reveals original pathogenicity mechanisms and effector repertoire.</title>
        <authorList>
            <person name="Levesque C.A."/>
            <person name="Brouwer H."/>
            <person name="Cano L."/>
            <person name="Hamilton J.P."/>
            <person name="Holt C."/>
            <person name="Huitema E."/>
            <person name="Raffaele S."/>
            <person name="Robideau G.P."/>
            <person name="Thines M."/>
            <person name="Win J."/>
            <person name="Zerillo M.M."/>
            <person name="Beakes G.W."/>
            <person name="Boore J.L."/>
            <person name="Busam D."/>
            <person name="Dumas B."/>
            <person name="Ferriera S."/>
            <person name="Fuerstenberg S.I."/>
            <person name="Gachon C.M."/>
            <person name="Gaulin E."/>
            <person name="Govers F."/>
            <person name="Grenville-Briggs L."/>
            <person name="Horner N."/>
            <person name="Hostetler J."/>
            <person name="Jiang R.H."/>
            <person name="Johnson J."/>
            <person name="Krajaejun T."/>
            <person name="Lin H."/>
            <person name="Meijer H.J."/>
            <person name="Moore B."/>
            <person name="Morris P."/>
            <person name="Phuntmart V."/>
            <person name="Puiu D."/>
            <person name="Shetty J."/>
            <person name="Stajich J.E."/>
            <person name="Tripathy S."/>
            <person name="Wawra S."/>
            <person name="van West P."/>
            <person name="Whitty B.R."/>
            <person name="Coutinho P.M."/>
            <person name="Henrissat B."/>
            <person name="Martin F."/>
            <person name="Thomas P.D."/>
            <person name="Tyler B.M."/>
            <person name="De Vries R.P."/>
            <person name="Kamoun S."/>
            <person name="Yandell M."/>
            <person name="Tisserat N."/>
            <person name="Buell C.R."/>
        </authorList>
    </citation>
    <scope>NUCLEOTIDE SEQUENCE</scope>
    <source>
        <strain evidence="7">DAOM:BR144</strain>
    </source>
</reference>
<dbReference type="Proteomes" id="UP000019132">
    <property type="component" value="Unassembled WGS sequence"/>
</dbReference>
<reference evidence="7" key="2">
    <citation type="submission" date="2010-04" db="EMBL/GenBank/DDBJ databases">
        <authorList>
            <person name="Buell R."/>
            <person name="Hamilton J."/>
            <person name="Hostetler J."/>
        </authorList>
    </citation>
    <scope>NUCLEOTIDE SEQUENCE [LARGE SCALE GENOMIC DNA]</scope>
    <source>
        <strain evidence="7">DAOM:BR144</strain>
    </source>
</reference>
<dbReference type="InterPro" id="IPR008266">
    <property type="entry name" value="Tyr_kinase_AS"/>
</dbReference>
<dbReference type="PANTHER" id="PTHR24416:SF611">
    <property type="entry name" value="TYROSINE-PROTEIN KINASE TRANSMEMBRANE RECEPTOR ROR"/>
    <property type="match status" value="1"/>
</dbReference>
<evidence type="ECO:0000259" key="5">
    <source>
        <dbReference type="PROSITE" id="PS50011"/>
    </source>
</evidence>
<dbReference type="AlphaFoldDB" id="K3WI37"/>
<keyword evidence="3" id="KW-0547">Nucleotide-binding</keyword>
<evidence type="ECO:0000256" key="1">
    <source>
        <dbReference type="ARBA" id="ARBA00004167"/>
    </source>
</evidence>
<dbReference type="InterPro" id="IPR011009">
    <property type="entry name" value="Kinase-like_dom_sf"/>
</dbReference>
<dbReference type="STRING" id="431595.K3WI37"/>
<evidence type="ECO:0000256" key="3">
    <source>
        <dbReference type="PROSITE-ProRule" id="PRU10141"/>
    </source>
</evidence>
<dbReference type="EnsemblProtists" id="PYU1_T004629">
    <property type="protein sequence ID" value="PYU1_T004629"/>
    <property type="gene ID" value="PYU1_G004618"/>
</dbReference>
<dbReference type="PRINTS" id="PR00109">
    <property type="entry name" value="TYRKINASE"/>
</dbReference>
<dbReference type="SUPFAM" id="SSF56112">
    <property type="entry name" value="Protein kinase-like (PK-like)"/>
    <property type="match status" value="2"/>
</dbReference>
<dbReference type="SMART" id="SM00219">
    <property type="entry name" value="TyrKc"/>
    <property type="match status" value="1"/>
</dbReference>
<dbReference type="Gene3D" id="3.30.200.20">
    <property type="entry name" value="Phosphorylase Kinase, domain 1"/>
    <property type="match status" value="1"/>
</dbReference>
<dbReference type="PANTHER" id="PTHR24416">
    <property type="entry name" value="TYROSINE-PROTEIN KINASE RECEPTOR"/>
    <property type="match status" value="1"/>
</dbReference>
<evidence type="ECO:0000313" key="6">
    <source>
        <dbReference type="EnsemblProtists" id="PYU1_T004629"/>
    </source>
</evidence>
<dbReference type="InParanoid" id="K3WI37"/>
<dbReference type="HOGENOM" id="CLU_013709_0_0_1"/>
<keyword evidence="7" id="KW-1185">Reference proteome</keyword>
<dbReference type="Pfam" id="PF07714">
    <property type="entry name" value="PK_Tyr_Ser-Thr"/>
    <property type="match status" value="1"/>
</dbReference>
<dbReference type="OMA" id="FRIDIWA"/>
<proteinExistence type="predicted"/>
<feature type="binding site" evidence="3">
    <location>
        <position position="825"/>
    </location>
    <ligand>
        <name>ATP</name>
        <dbReference type="ChEBI" id="CHEBI:30616"/>
    </ligand>
</feature>
<accession>K3WI37</accession>
<feature type="region of interest" description="Disordered" evidence="4">
    <location>
        <begin position="565"/>
        <end position="630"/>
    </location>
</feature>
<dbReference type="Gene3D" id="1.10.510.10">
    <property type="entry name" value="Transferase(Phosphotransferase) domain 1"/>
    <property type="match status" value="2"/>
</dbReference>
<organism evidence="6 7">
    <name type="scientific">Globisporangium ultimum (strain ATCC 200006 / CBS 805.95 / DAOM BR144)</name>
    <name type="common">Pythium ultimum</name>
    <dbReference type="NCBI Taxonomy" id="431595"/>
    <lineage>
        <taxon>Eukaryota</taxon>
        <taxon>Sar</taxon>
        <taxon>Stramenopiles</taxon>
        <taxon>Oomycota</taxon>
        <taxon>Peronosporomycetes</taxon>
        <taxon>Pythiales</taxon>
        <taxon>Pythiaceae</taxon>
        <taxon>Globisporangium</taxon>
    </lineage>
</organism>
<dbReference type="EMBL" id="GL376631">
    <property type="status" value="NOT_ANNOTATED_CDS"/>
    <property type="molecule type" value="Genomic_DNA"/>
</dbReference>
<evidence type="ECO:0000256" key="2">
    <source>
        <dbReference type="ARBA" id="ARBA00051243"/>
    </source>
</evidence>
<dbReference type="InterPro" id="IPR017441">
    <property type="entry name" value="Protein_kinase_ATP_BS"/>
</dbReference>
<evidence type="ECO:0000256" key="4">
    <source>
        <dbReference type="SAM" id="MobiDB-lite"/>
    </source>
</evidence>
<feature type="domain" description="Protein kinase" evidence="5">
    <location>
        <begin position="797"/>
        <end position="1069"/>
    </location>
</feature>
<dbReference type="VEuPathDB" id="FungiDB:PYU1_G004618"/>
<evidence type="ECO:0000313" key="7">
    <source>
        <dbReference type="Proteomes" id="UP000019132"/>
    </source>
</evidence>
<protein>
    <recommendedName>
        <fullName evidence="5">Protein kinase domain-containing protein</fullName>
    </recommendedName>
</protein>
<feature type="compositionally biased region" description="Basic and acidic residues" evidence="4">
    <location>
        <begin position="581"/>
        <end position="596"/>
    </location>
</feature>
<reference evidence="6" key="3">
    <citation type="submission" date="2015-02" db="UniProtKB">
        <authorList>
            <consortium name="EnsemblProtists"/>
        </authorList>
    </citation>
    <scope>IDENTIFICATION</scope>
    <source>
        <strain evidence="6">DAOM BR144</strain>
    </source>
</reference>
<dbReference type="eggNOG" id="KOG4278">
    <property type="taxonomic scope" value="Eukaryota"/>
</dbReference>
<dbReference type="PROSITE" id="PS00107">
    <property type="entry name" value="PROTEIN_KINASE_ATP"/>
    <property type="match status" value="1"/>
</dbReference>
<dbReference type="PROSITE" id="PS50011">
    <property type="entry name" value="PROTEIN_KINASE_DOM"/>
    <property type="match status" value="1"/>
</dbReference>
<dbReference type="GO" id="GO:0005886">
    <property type="term" value="C:plasma membrane"/>
    <property type="evidence" value="ECO:0007669"/>
    <property type="project" value="TreeGrafter"/>
</dbReference>